<dbReference type="InterPro" id="IPR011049">
    <property type="entry name" value="Serralysin-like_metalloprot_C"/>
</dbReference>
<proteinExistence type="predicted"/>
<evidence type="ECO:0000313" key="1">
    <source>
        <dbReference type="EMBL" id="MEN3226253.1"/>
    </source>
</evidence>
<accession>A0ABU9Z4T1</accession>
<dbReference type="Pfam" id="PF00353">
    <property type="entry name" value="HemolysinCabind"/>
    <property type="match status" value="1"/>
</dbReference>
<protein>
    <submittedName>
        <fullName evidence="1">Uncharacterized protein</fullName>
    </submittedName>
</protein>
<organism evidence="1 2">
    <name type="scientific">Methylorubrum rhodesianum</name>
    <dbReference type="NCBI Taxonomy" id="29427"/>
    <lineage>
        <taxon>Bacteria</taxon>
        <taxon>Pseudomonadati</taxon>
        <taxon>Pseudomonadota</taxon>
        <taxon>Alphaproteobacteria</taxon>
        <taxon>Hyphomicrobiales</taxon>
        <taxon>Methylobacteriaceae</taxon>
        <taxon>Methylorubrum</taxon>
    </lineage>
</organism>
<reference evidence="1 2" key="1">
    <citation type="journal article" date="2023" name="PLoS ONE">
        <title>Complete genome assembly of Hawai'i environmental nontuberculous mycobacteria reveals unexpected co-isolation with methylobacteria.</title>
        <authorList>
            <person name="Hendrix J."/>
            <person name="Epperson L.E."/>
            <person name="Tong E.I."/>
            <person name="Chan Y.L."/>
            <person name="Hasan N.A."/>
            <person name="Dawrs S.N."/>
            <person name="Norton G.J."/>
            <person name="Virdi R."/>
            <person name="Crooks J.L."/>
            <person name="Chan E.D."/>
            <person name="Honda J.R."/>
            <person name="Strong M."/>
        </authorList>
    </citation>
    <scope>NUCLEOTIDE SEQUENCE [LARGE SCALE GENOMIC DNA]</scope>
    <source>
        <strain evidence="1 2">NJH_HI01</strain>
    </source>
</reference>
<dbReference type="EMBL" id="JAQYXL010000001">
    <property type="protein sequence ID" value="MEN3226253.1"/>
    <property type="molecule type" value="Genomic_DNA"/>
</dbReference>
<sequence length="227" mass="23518">MRALFDVMTTIAGNDQGSLTVDLALGALNAALKFYDDTFLFPVGAAGTLFTYNFVLGKRNEAIEIDSTTASDDVVAGGNRDDIICGSSARDVIDGGAGTDTLDYAEVGGKLELTFGRSPTGNIAFDVDKDGKAKDSVANVETVMLGSGEDRVSLDADALSAHVPVDAGTFRALNCASAGSISILSCLTQASTLSMSACVRVGDVFGSLPKDIWRSLITVAFAAGRIR</sequence>
<name>A0ABU9Z4T1_9HYPH</name>
<evidence type="ECO:0000313" key="2">
    <source>
        <dbReference type="Proteomes" id="UP001404845"/>
    </source>
</evidence>
<dbReference type="Gene3D" id="2.150.10.10">
    <property type="entry name" value="Serralysin-like metalloprotease, C-terminal"/>
    <property type="match status" value="1"/>
</dbReference>
<dbReference type="RefSeq" id="WP_200671056.1">
    <property type="nucleotide sequence ID" value="NZ_JACWCW010000034.1"/>
</dbReference>
<dbReference type="SUPFAM" id="SSF51120">
    <property type="entry name" value="beta-Roll"/>
    <property type="match status" value="1"/>
</dbReference>
<keyword evidence="2" id="KW-1185">Reference proteome</keyword>
<gene>
    <name evidence="1" type="ORF">PUR21_00935</name>
</gene>
<dbReference type="InterPro" id="IPR001343">
    <property type="entry name" value="Hemolysn_Ca-bd"/>
</dbReference>
<dbReference type="Proteomes" id="UP001404845">
    <property type="component" value="Unassembled WGS sequence"/>
</dbReference>
<comment type="caution">
    <text evidence="1">The sequence shown here is derived from an EMBL/GenBank/DDBJ whole genome shotgun (WGS) entry which is preliminary data.</text>
</comment>